<dbReference type="PANTHER" id="PTHR46268:SF6">
    <property type="entry name" value="UNIVERSAL STRESS PROTEIN UP12"/>
    <property type="match status" value="1"/>
</dbReference>
<evidence type="ECO:0000313" key="4">
    <source>
        <dbReference type="Proteomes" id="UP001484239"/>
    </source>
</evidence>
<dbReference type="PANTHER" id="PTHR46268">
    <property type="entry name" value="STRESS RESPONSE PROTEIN NHAX"/>
    <property type="match status" value="1"/>
</dbReference>
<evidence type="ECO:0000256" key="1">
    <source>
        <dbReference type="ARBA" id="ARBA00008791"/>
    </source>
</evidence>
<dbReference type="RefSeq" id="WP_405284008.1">
    <property type="nucleotide sequence ID" value="NZ_CP144380.1"/>
</dbReference>
<comment type="caution">
    <text evidence="3">The sequence shown here is derived from an EMBL/GenBank/DDBJ whole genome shotgun (WGS) entry which is preliminary data.</text>
</comment>
<accession>A0ABU9EFU7</accession>
<feature type="domain" description="UspA" evidence="2">
    <location>
        <begin position="150"/>
        <end position="294"/>
    </location>
</feature>
<dbReference type="Pfam" id="PF00582">
    <property type="entry name" value="Usp"/>
    <property type="match status" value="2"/>
</dbReference>
<protein>
    <submittedName>
        <fullName evidence="3">Universal stress protein</fullName>
    </submittedName>
</protein>
<dbReference type="InterPro" id="IPR006015">
    <property type="entry name" value="Universal_stress_UspA"/>
</dbReference>
<reference evidence="3 4" key="1">
    <citation type="submission" date="2024-02" db="EMBL/GenBank/DDBJ databases">
        <title>A novel Gemmatimonadota bacterium.</title>
        <authorList>
            <person name="Du Z.-J."/>
            <person name="Ye Y.-Q."/>
        </authorList>
    </citation>
    <scope>NUCLEOTIDE SEQUENCE [LARGE SCALE GENOMIC DNA]</scope>
    <source>
        <strain evidence="3 4">DH-20</strain>
    </source>
</reference>
<dbReference type="Proteomes" id="UP001484239">
    <property type="component" value="Unassembled WGS sequence"/>
</dbReference>
<name>A0ABU9EFU7_9BACT</name>
<proteinExistence type="inferred from homology"/>
<feature type="domain" description="UspA" evidence="2">
    <location>
        <begin position="6"/>
        <end position="143"/>
    </location>
</feature>
<dbReference type="CDD" id="cd00293">
    <property type="entry name" value="USP-like"/>
    <property type="match status" value="2"/>
</dbReference>
<keyword evidence="4" id="KW-1185">Reference proteome</keyword>
<dbReference type="InterPro" id="IPR006016">
    <property type="entry name" value="UspA"/>
</dbReference>
<sequence length="299" mass="31756">MQNQTIRSILVGVDLAVPEGPDAVLSAAARLAAALDADLHVVHAVESGPLAPPLLPSLAQEMEKARSALDLYLDLHLPEGVATASRHVGLGRAHEVLADRVGAMEIDLVVVGAHREGPMPIVMLGTTVDRLLRTVSVPCWIVRGSVELPIRRLVTATDFSEMSRRALDWTLDLAHRLGTATPGDPPVEVDVLHVAWPAALRDDPDRERSILLPNLDTEIASARHRAGGAQAVMTHPRVLAAVDPSRGILAHAAREKPDLIVLGTHGRGSMARAILGSVASIVAREAEGDVLLVPPTDRS</sequence>
<dbReference type="InterPro" id="IPR014729">
    <property type="entry name" value="Rossmann-like_a/b/a_fold"/>
</dbReference>
<evidence type="ECO:0000259" key="2">
    <source>
        <dbReference type="Pfam" id="PF00582"/>
    </source>
</evidence>
<dbReference type="SUPFAM" id="SSF52402">
    <property type="entry name" value="Adenine nucleotide alpha hydrolases-like"/>
    <property type="match status" value="2"/>
</dbReference>
<evidence type="ECO:0000313" key="3">
    <source>
        <dbReference type="EMBL" id="MEK9502370.1"/>
    </source>
</evidence>
<dbReference type="PRINTS" id="PR01438">
    <property type="entry name" value="UNVRSLSTRESS"/>
</dbReference>
<comment type="similarity">
    <text evidence="1">Belongs to the universal stress protein A family.</text>
</comment>
<gene>
    <name evidence="3" type="ORF">WI372_15360</name>
</gene>
<dbReference type="EMBL" id="JBBHLI010000011">
    <property type="protein sequence ID" value="MEK9502370.1"/>
    <property type="molecule type" value="Genomic_DNA"/>
</dbReference>
<organism evidence="3 4">
    <name type="scientific">Gaopeijia maritima</name>
    <dbReference type="NCBI Taxonomy" id="3119007"/>
    <lineage>
        <taxon>Bacteria</taxon>
        <taxon>Pseudomonadati</taxon>
        <taxon>Gemmatimonadota</taxon>
        <taxon>Longimicrobiia</taxon>
        <taxon>Gaopeijiales</taxon>
        <taxon>Gaopeijiaceae</taxon>
        <taxon>Gaopeijia</taxon>
    </lineage>
</organism>
<dbReference type="Gene3D" id="3.40.50.620">
    <property type="entry name" value="HUPs"/>
    <property type="match status" value="2"/>
</dbReference>